<dbReference type="EMBL" id="BMFR01000006">
    <property type="protein sequence ID" value="GGG74531.1"/>
    <property type="molecule type" value="Genomic_DNA"/>
</dbReference>
<organism evidence="2 3">
    <name type="scientific">Virgibacillus oceani</name>
    <dbReference type="NCBI Taxonomy" id="1479511"/>
    <lineage>
        <taxon>Bacteria</taxon>
        <taxon>Bacillati</taxon>
        <taxon>Bacillota</taxon>
        <taxon>Bacilli</taxon>
        <taxon>Bacillales</taxon>
        <taxon>Bacillaceae</taxon>
        <taxon>Virgibacillus</taxon>
    </lineage>
</organism>
<keyword evidence="3" id="KW-1185">Reference proteome</keyword>
<feature type="transmembrane region" description="Helical" evidence="1">
    <location>
        <begin position="15"/>
        <end position="36"/>
    </location>
</feature>
<reference evidence="2" key="1">
    <citation type="journal article" date="2014" name="Int. J. Syst. Evol. Microbiol.">
        <title>Complete genome sequence of Corynebacterium casei LMG S-19264T (=DSM 44701T), isolated from a smear-ripened cheese.</title>
        <authorList>
            <consortium name="US DOE Joint Genome Institute (JGI-PGF)"/>
            <person name="Walter F."/>
            <person name="Albersmeier A."/>
            <person name="Kalinowski J."/>
            <person name="Ruckert C."/>
        </authorList>
    </citation>
    <scope>NUCLEOTIDE SEQUENCE</scope>
    <source>
        <strain evidence="2">CGMCC 1.12754</strain>
    </source>
</reference>
<proteinExistence type="predicted"/>
<accession>A0A917HBS3</accession>
<evidence type="ECO:0000313" key="2">
    <source>
        <dbReference type="EMBL" id="GGG74531.1"/>
    </source>
</evidence>
<dbReference type="Proteomes" id="UP000622860">
    <property type="component" value="Unassembled WGS sequence"/>
</dbReference>
<evidence type="ECO:0000313" key="3">
    <source>
        <dbReference type="Proteomes" id="UP000622860"/>
    </source>
</evidence>
<keyword evidence="1" id="KW-1133">Transmembrane helix</keyword>
<keyword evidence="1" id="KW-0812">Transmembrane</keyword>
<keyword evidence="1" id="KW-0472">Membrane</keyword>
<protein>
    <submittedName>
        <fullName evidence="2">Uncharacterized protein</fullName>
    </submittedName>
</protein>
<evidence type="ECO:0000256" key="1">
    <source>
        <dbReference type="SAM" id="Phobius"/>
    </source>
</evidence>
<comment type="caution">
    <text evidence="2">The sequence shown here is derived from an EMBL/GenBank/DDBJ whole genome shotgun (WGS) entry which is preliminary data.</text>
</comment>
<sequence>MKQNNKSYWKESLECYMYIGLFMFLFIGTFIISGQLTGTDWIGYFKGFSWEFNTDVFK</sequence>
<gene>
    <name evidence="2" type="ORF">GCM10011398_19030</name>
</gene>
<reference evidence="2" key="2">
    <citation type="submission" date="2020-09" db="EMBL/GenBank/DDBJ databases">
        <authorList>
            <person name="Sun Q."/>
            <person name="Zhou Y."/>
        </authorList>
    </citation>
    <scope>NUCLEOTIDE SEQUENCE</scope>
    <source>
        <strain evidence="2">CGMCC 1.12754</strain>
    </source>
</reference>
<dbReference type="AlphaFoldDB" id="A0A917HBS3"/>
<name>A0A917HBS3_9BACI</name>